<sequence length="191" mass="21204">MTHRLNCTNSWVELVRFWEETDWPESCKVEIVDGVVTVAPLASFRHGYITSEVTRSLCDVVPEDWYVFHRQATVVPSRRGLYIPDVVVFPKPAGRGSDYFVPAAAAELAVEITSEFNAHQDRISKAAGYAQAGVPLYLLIDSWDPGGPTATLYGEPNGDVYRVLHAVKFGEEITLPDPFNLTIETSTFPVS</sequence>
<protein>
    <submittedName>
        <fullName evidence="1">Uma2 family endonuclease</fullName>
    </submittedName>
</protein>
<proteinExistence type="predicted"/>
<keyword evidence="1" id="KW-0255">Endonuclease</keyword>
<accession>A0ACD4ZIU8</accession>
<keyword evidence="2" id="KW-1185">Reference proteome</keyword>
<gene>
    <name evidence="1" type="ORF">OG835_14495</name>
</gene>
<organism evidence="1 2">
    <name type="scientific">Streptomyces scopuliridis</name>
    <dbReference type="NCBI Taxonomy" id="452529"/>
    <lineage>
        <taxon>Bacteria</taxon>
        <taxon>Bacillati</taxon>
        <taxon>Actinomycetota</taxon>
        <taxon>Actinomycetes</taxon>
        <taxon>Kitasatosporales</taxon>
        <taxon>Streptomycetaceae</taxon>
        <taxon>Streptomyces</taxon>
    </lineage>
</organism>
<evidence type="ECO:0000313" key="1">
    <source>
        <dbReference type="EMBL" id="WSB98113.1"/>
    </source>
</evidence>
<keyword evidence="1" id="KW-0540">Nuclease</keyword>
<reference evidence="1" key="1">
    <citation type="submission" date="2022-10" db="EMBL/GenBank/DDBJ databases">
        <title>The complete genomes of actinobacterial strains from the NBC collection.</title>
        <authorList>
            <person name="Joergensen T.S."/>
            <person name="Alvarez Arevalo M."/>
            <person name="Sterndorff E.B."/>
            <person name="Faurdal D."/>
            <person name="Vuksanovic O."/>
            <person name="Mourched A.-S."/>
            <person name="Charusanti P."/>
            <person name="Shaw S."/>
            <person name="Blin K."/>
            <person name="Weber T."/>
        </authorList>
    </citation>
    <scope>NUCLEOTIDE SEQUENCE</scope>
    <source>
        <strain evidence="1">NBC 01771</strain>
    </source>
</reference>
<evidence type="ECO:0000313" key="2">
    <source>
        <dbReference type="Proteomes" id="UP001348369"/>
    </source>
</evidence>
<dbReference type="Proteomes" id="UP001348369">
    <property type="component" value="Chromosome"/>
</dbReference>
<dbReference type="EMBL" id="CP109109">
    <property type="protein sequence ID" value="WSB98113.1"/>
    <property type="molecule type" value="Genomic_DNA"/>
</dbReference>
<name>A0ACD4ZIU8_9ACTN</name>
<keyword evidence="1" id="KW-0378">Hydrolase</keyword>